<evidence type="ECO:0000313" key="2">
    <source>
        <dbReference type="Proteomes" id="UP001634747"/>
    </source>
</evidence>
<evidence type="ECO:0000313" key="1">
    <source>
        <dbReference type="EMBL" id="MFN2974958.1"/>
    </source>
</evidence>
<reference evidence="1 2" key="1">
    <citation type="submission" date="2024-12" db="EMBL/GenBank/DDBJ databases">
        <authorList>
            <person name="Lee Y."/>
        </authorList>
    </citation>
    <scope>NUCLEOTIDE SEQUENCE [LARGE SCALE GENOMIC DNA]</scope>
    <source>
        <strain evidence="1 2">03SUJ4</strain>
    </source>
</reference>
<dbReference type="RefSeq" id="WP_399261247.1">
    <property type="nucleotide sequence ID" value="NZ_BAABBH010000001.1"/>
</dbReference>
<dbReference type="Gene3D" id="1.10.238.160">
    <property type="match status" value="1"/>
</dbReference>
<dbReference type="SUPFAM" id="SSF46955">
    <property type="entry name" value="Putative DNA-binding domain"/>
    <property type="match status" value="1"/>
</dbReference>
<dbReference type="InterPro" id="IPR009061">
    <property type="entry name" value="DNA-bd_dom_put_sf"/>
</dbReference>
<dbReference type="Pfam" id="PF05930">
    <property type="entry name" value="Phage_AlpA"/>
    <property type="match status" value="1"/>
</dbReference>
<gene>
    <name evidence="1" type="ORF">ACK2TP_04215</name>
</gene>
<dbReference type="EMBL" id="JBJYXY010000001">
    <property type="protein sequence ID" value="MFN2974958.1"/>
    <property type="molecule type" value="Genomic_DNA"/>
</dbReference>
<accession>A0ABW9KI66</accession>
<sequence length="60" mass="6892">MEQRYIRLPRVQELYAPVSKPTIYRWIAEGRFPRPHKLPGGRAVAWLESEVVACLQGEAA</sequence>
<dbReference type="Proteomes" id="UP001634747">
    <property type="component" value="Unassembled WGS sequence"/>
</dbReference>
<name>A0ABW9KI66_9BACT</name>
<proteinExistence type="predicted"/>
<protein>
    <submittedName>
        <fullName evidence="1">Helix-turn-helix transcriptional regulator</fullName>
    </submittedName>
</protein>
<keyword evidence="2" id="KW-1185">Reference proteome</keyword>
<organism evidence="1 2">
    <name type="scientific">Terriglobus aquaticus</name>
    <dbReference type="NCBI Taxonomy" id="940139"/>
    <lineage>
        <taxon>Bacteria</taxon>
        <taxon>Pseudomonadati</taxon>
        <taxon>Acidobacteriota</taxon>
        <taxon>Terriglobia</taxon>
        <taxon>Terriglobales</taxon>
        <taxon>Acidobacteriaceae</taxon>
        <taxon>Terriglobus</taxon>
    </lineage>
</organism>
<comment type="caution">
    <text evidence="1">The sequence shown here is derived from an EMBL/GenBank/DDBJ whole genome shotgun (WGS) entry which is preliminary data.</text>
</comment>
<dbReference type="InterPro" id="IPR010260">
    <property type="entry name" value="AlpA"/>
</dbReference>